<sequence>MSRRPESEHTAVTADVGARIRRLRRAAGMSQADLAGDGLSPSYISLVEAGKRSPSPEVLAQLAARLHCDVAELGGEPAVSVTGLAVELSFAETALNAGDAQAAREAYLAVRAKVGKSSQPESWYKATYGLARALENLGELEEAVVHLEELHATAVAQPDSVPRLTTVIALCRCYRELGDLSHAIEVAEDTLAELDELGLAPTVVGVELLSTLVGVHMERGDLHRASYLAGKAIEQADSVTDARARGAAYWNASVVLHRNGKTADALVLIEKALACYAEGEDTRALARLRNAYAMLLLESGSTEPEPVREMLQQSYASLREVGSSVDVAYCLSALARMELRLGDPLSAVRNAEEALELLGTQHRLQSARNYLVLAAAHLAMGRTEACQEAYERGALMLEASEANRQAGFAWAELAEIFRLCGEEARAVWAYRQSVRCLGHREAFSEDALEQSPTTGG</sequence>
<dbReference type="InterPro" id="IPR001387">
    <property type="entry name" value="Cro/C1-type_HTH"/>
</dbReference>
<dbReference type="EMBL" id="JN705801">
    <property type="protein sequence ID" value="AFH74306.1"/>
    <property type="molecule type" value="Genomic_DNA"/>
</dbReference>
<accession>I0CBZ3</accession>
<dbReference type="AlphaFoldDB" id="I0CBZ3"/>
<reference evidence="3" key="1">
    <citation type="submission" date="2011-09" db="EMBL/GenBank/DDBJ databases">
        <authorList>
            <person name="Nobary S.G."/>
            <person name="Jensen S.E."/>
        </authorList>
    </citation>
    <scope>NUCLEOTIDE SEQUENCE</scope>
    <source>
        <strain evidence="3">Tu 1718</strain>
    </source>
</reference>
<gene>
    <name evidence="3" type="primary">ctr</name>
</gene>
<reference evidence="3" key="2">
    <citation type="journal article" date="2012" name="Can. J. Microbiol.">
        <title>A comparison of the clavam biosynthetic gene clusters in Streptomyces antibioticus Tu1718 and Streptomyces clavuligerus.</title>
        <authorList>
            <person name="Goomeshi Nobary S."/>
            <person name="Jensen S.E."/>
        </authorList>
    </citation>
    <scope>NUCLEOTIDE SEQUENCE</scope>
    <source>
        <strain evidence="3">Tu 1718</strain>
    </source>
</reference>
<dbReference type="SUPFAM" id="SSF47413">
    <property type="entry name" value="lambda repressor-like DNA-binding domains"/>
    <property type="match status" value="1"/>
</dbReference>
<organism evidence="3">
    <name type="scientific">Streptomyces antibioticus</name>
    <dbReference type="NCBI Taxonomy" id="1890"/>
    <lineage>
        <taxon>Bacteria</taxon>
        <taxon>Bacillati</taxon>
        <taxon>Actinomycetota</taxon>
        <taxon>Actinomycetes</taxon>
        <taxon>Kitasatosporales</taxon>
        <taxon>Streptomycetaceae</taxon>
        <taxon>Streptomyces</taxon>
    </lineage>
</organism>
<dbReference type="PANTHER" id="PTHR46797">
    <property type="entry name" value="HTH-TYPE TRANSCRIPTIONAL REGULATOR"/>
    <property type="match status" value="1"/>
</dbReference>
<evidence type="ECO:0000256" key="1">
    <source>
        <dbReference type="ARBA" id="ARBA00023125"/>
    </source>
</evidence>
<dbReference type="InterPro" id="IPR050807">
    <property type="entry name" value="TransReg_Diox_bact_type"/>
</dbReference>
<name>I0CBZ3_STRAT</name>
<dbReference type="GO" id="GO:0003700">
    <property type="term" value="F:DNA-binding transcription factor activity"/>
    <property type="evidence" value="ECO:0007669"/>
    <property type="project" value="TreeGrafter"/>
</dbReference>
<dbReference type="GO" id="GO:0003677">
    <property type="term" value="F:DNA binding"/>
    <property type="evidence" value="ECO:0007669"/>
    <property type="project" value="UniProtKB-KW"/>
</dbReference>
<dbReference type="SMART" id="SM00530">
    <property type="entry name" value="HTH_XRE"/>
    <property type="match status" value="1"/>
</dbReference>
<dbReference type="InterPro" id="IPR011990">
    <property type="entry name" value="TPR-like_helical_dom_sf"/>
</dbReference>
<feature type="domain" description="HTH cro/C1-type" evidence="2">
    <location>
        <begin position="20"/>
        <end position="73"/>
    </location>
</feature>
<proteinExistence type="predicted"/>
<protein>
    <submittedName>
        <fullName evidence="3">Transcriptional regulator</fullName>
    </submittedName>
</protein>
<dbReference type="SUPFAM" id="SSF48452">
    <property type="entry name" value="TPR-like"/>
    <property type="match status" value="2"/>
</dbReference>
<dbReference type="PROSITE" id="PS50943">
    <property type="entry name" value="HTH_CROC1"/>
    <property type="match status" value="1"/>
</dbReference>
<dbReference type="Pfam" id="PF01381">
    <property type="entry name" value="HTH_3"/>
    <property type="match status" value="1"/>
</dbReference>
<dbReference type="Gene3D" id="1.10.260.40">
    <property type="entry name" value="lambda repressor-like DNA-binding domains"/>
    <property type="match status" value="1"/>
</dbReference>
<evidence type="ECO:0000259" key="2">
    <source>
        <dbReference type="PROSITE" id="PS50943"/>
    </source>
</evidence>
<dbReference type="InterPro" id="IPR010982">
    <property type="entry name" value="Lambda_DNA-bd_dom_sf"/>
</dbReference>
<keyword evidence="1" id="KW-0238">DNA-binding</keyword>
<dbReference type="PANTHER" id="PTHR46797:SF1">
    <property type="entry name" value="METHYLPHOSPHONATE SYNTHASE"/>
    <property type="match status" value="1"/>
</dbReference>
<dbReference type="GO" id="GO:0005829">
    <property type="term" value="C:cytosol"/>
    <property type="evidence" value="ECO:0007669"/>
    <property type="project" value="TreeGrafter"/>
</dbReference>
<dbReference type="Gene3D" id="1.25.40.10">
    <property type="entry name" value="Tetratricopeptide repeat domain"/>
    <property type="match status" value="2"/>
</dbReference>
<evidence type="ECO:0000313" key="3">
    <source>
        <dbReference type="EMBL" id="AFH74306.1"/>
    </source>
</evidence>
<dbReference type="CDD" id="cd00093">
    <property type="entry name" value="HTH_XRE"/>
    <property type="match status" value="1"/>
</dbReference>